<evidence type="ECO:0000256" key="3">
    <source>
        <dbReference type="ARBA" id="ARBA00021616"/>
    </source>
</evidence>
<feature type="compositionally biased region" description="Basic and acidic residues" evidence="8">
    <location>
        <begin position="367"/>
        <end position="385"/>
    </location>
</feature>
<feature type="compositionally biased region" description="Basic residues" evidence="8">
    <location>
        <begin position="951"/>
        <end position="962"/>
    </location>
</feature>
<dbReference type="SUPFAM" id="SSF46942">
    <property type="entry name" value="Elongation factor TFIIS domain 2"/>
    <property type="match status" value="1"/>
</dbReference>
<dbReference type="PROSITE" id="PS50016">
    <property type="entry name" value="ZF_PHD_2"/>
    <property type="match status" value="1"/>
</dbReference>
<dbReference type="SUPFAM" id="SSF57903">
    <property type="entry name" value="FYVE/PHD zinc finger"/>
    <property type="match status" value="1"/>
</dbReference>
<dbReference type="GO" id="GO:0001139">
    <property type="term" value="F:RNA polymerase II complex recruiting activity"/>
    <property type="evidence" value="ECO:0007669"/>
    <property type="project" value="TreeGrafter"/>
</dbReference>
<dbReference type="GO" id="GO:0031440">
    <property type="term" value="P:regulation of mRNA 3'-end processing"/>
    <property type="evidence" value="ECO:0007669"/>
    <property type="project" value="TreeGrafter"/>
</dbReference>
<dbReference type="SMART" id="SM00249">
    <property type="entry name" value="PHD"/>
    <property type="match status" value="1"/>
</dbReference>
<dbReference type="Pfam" id="PF00628">
    <property type="entry name" value="PHD"/>
    <property type="match status" value="1"/>
</dbReference>
<dbReference type="GO" id="GO:0006368">
    <property type="term" value="P:transcription elongation by RNA polymerase II"/>
    <property type="evidence" value="ECO:0007669"/>
    <property type="project" value="TreeGrafter"/>
</dbReference>
<feature type="region of interest" description="Disordered" evidence="8">
    <location>
        <begin position="837"/>
        <end position="962"/>
    </location>
</feature>
<keyword evidence="12" id="KW-1185">Reference proteome</keyword>
<feature type="compositionally biased region" description="Pro residues" evidence="8">
    <location>
        <begin position="842"/>
        <end position="880"/>
    </location>
</feature>
<gene>
    <name evidence="11" type="ORF">CTheo_6733</name>
</gene>
<evidence type="ECO:0000256" key="8">
    <source>
        <dbReference type="SAM" id="MobiDB-lite"/>
    </source>
</evidence>
<sequence length="962" mass="105634">MTTRTRRRSTASQTTSTSGAATRRSSRRLSRGTKVWENLVWDSELTFAQEEFCTCGDPDVSTPMLRCGECRRWYHFRCVDLTERDAEDLAYYICPTCSTLTGKKSKEHWELDDSELAALHVDEPGALEPASSQSSDDEGSEDNFVADQEESVLVEEPASDHSGDEEEGIGARIHRRGARKRKSLLKQADGPAKRHKTNEIVLSPSPSPTQAHDPIRKSCLKILINLLTPIFSERLPNEPEPPADARNAEAFATELEDCVFEIYGEQSDFDGKAPGNKYKERIRMLNFNLGKKDRQELRQSIRVGKINPDELSRMSSIDLANSQAQQEAHKLAEEAMNYSILQVRTAPLRKITHKGEQVIEQSEEEENWRIQEEDSARERERETQRARSNTMGSVAEADRTHSRSHSGTFPDIASEATHMHSDRPLDKAFDPASAVFNVDFDGDGANILAHGPPTPPGLTGEPIQSTDNMVGEGLHMASPTSTAVSPIAPNFSLDGIFGLSESLNPVWHEARDSEGSTGALSNMGDDPVVPDDADFDAFITVDDDEVPEPEVVQVKEPTPPALVEPPFVEPPFVERTPSLADIPALWRGHIGMPSIHNPSRMIQFKTEFKQIGGAPFHDVEENRKSLFPGSLFEIIGRVPTTQAVNYLVSMRLNPTKELFACALIPSEEDKPAYLELHKILIGKDRYGLIFPWGQDPPLSAPGKELYIAPLLPEHPVPEYLQLLDNVKIPAKRESPIFCGIFVLSKGRVTTLNSADRLRPVPSAPATTIPLPAPAIPAVPAVPPVALPGVAPMVGPTLASSLSNLSESSLATLSKDIANLTPGQLELVRALLLQQPSSAAAPPAQPVQPAPPPPPVLPPHMPPHMHPPHQGPGPSGPPPSGNMPHGNSPLHHPPPAHWDRPRGSYPDHSWEPGPGLGRYGRDDFRDDRPYGRNDPRDDRPPHRGWGPGPSRFRGRGNRGGPRR</sequence>
<organism evidence="11 12">
    <name type="scientific">Ceratobasidium theobromae</name>
    <dbReference type="NCBI Taxonomy" id="1582974"/>
    <lineage>
        <taxon>Eukaryota</taxon>
        <taxon>Fungi</taxon>
        <taxon>Dikarya</taxon>
        <taxon>Basidiomycota</taxon>
        <taxon>Agaricomycotina</taxon>
        <taxon>Agaricomycetes</taxon>
        <taxon>Cantharellales</taxon>
        <taxon>Ceratobasidiaceae</taxon>
        <taxon>Ceratobasidium</taxon>
    </lineage>
</organism>
<reference evidence="11 12" key="1">
    <citation type="journal article" date="2019" name="Fungal Biol. Biotechnol.">
        <title>Draft genome sequence of fastidious pathogen Ceratobasidium theobromae, which causes vascular-streak dieback in Theobroma cacao.</title>
        <authorList>
            <person name="Ali S.S."/>
            <person name="Asman A."/>
            <person name="Shao J."/>
            <person name="Firmansyah A.P."/>
            <person name="Susilo A.W."/>
            <person name="Rosmana A."/>
            <person name="McMahon P."/>
            <person name="Junaid M."/>
            <person name="Guest D."/>
            <person name="Kheng T.Y."/>
            <person name="Meinhardt L.W."/>
            <person name="Bailey B.A."/>
        </authorList>
    </citation>
    <scope>NUCLEOTIDE SEQUENCE [LARGE SCALE GENOMIC DNA]</scope>
    <source>
        <strain evidence="11 12">CT2</strain>
    </source>
</reference>
<evidence type="ECO:0000259" key="10">
    <source>
        <dbReference type="PROSITE" id="PS51321"/>
    </source>
</evidence>
<feature type="domain" description="TFIIS central" evidence="10">
    <location>
        <begin position="215"/>
        <end position="347"/>
    </location>
</feature>
<dbReference type="InterPro" id="IPR003618">
    <property type="entry name" value="TFIIS_cen_dom"/>
</dbReference>
<dbReference type="AlphaFoldDB" id="A0A5N5QED6"/>
<dbReference type="PANTHER" id="PTHR11477">
    <property type="entry name" value="TRANSCRIPTION FACTOR S-II ZINC FINGER DOMAIN-CONTAINING PROTEIN"/>
    <property type="match status" value="1"/>
</dbReference>
<feature type="compositionally biased region" description="Basic residues" evidence="8">
    <location>
        <begin position="172"/>
        <end position="184"/>
    </location>
</feature>
<dbReference type="EMBL" id="SSOP01000225">
    <property type="protein sequence ID" value="KAB5589831.1"/>
    <property type="molecule type" value="Genomic_DNA"/>
</dbReference>
<evidence type="ECO:0000256" key="1">
    <source>
        <dbReference type="ARBA" id="ARBA00002311"/>
    </source>
</evidence>
<dbReference type="InterPro" id="IPR019787">
    <property type="entry name" value="Znf_PHD-finger"/>
</dbReference>
<evidence type="ECO:0000256" key="2">
    <source>
        <dbReference type="ARBA" id="ARBA00011050"/>
    </source>
</evidence>
<evidence type="ECO:0000256" key="4">
    <source>
        <dbReference type="ARBA" id="ARBA00022723"/>
    </source>
</evidence>
<dbReference type="InterPro" id="IPR013083">
    <property type="entry name" value="Znf_RING/FYVE/PHD"/>
</dbReference>
<dbReference type="Proteomes" id="UP000383932">
    <property type="component" value="Unassembled WGS sequence"/>
</dbReference>
<comment type="similarity">
    <text evidence="2">Belongs to the BYE1 family.</text>
</comment>
<feature type="region of interest" description="Disordered" evidence="8">
    <location>
        <begin position="355"/>
        <end position="408"/>
    </location>
</feature>
<dbReference type="GO" id="GO:0005634">
    <property type="term" value="C:nucleus"/>
    <property type="evidence" value="ECO:0007669"/>
    <property type="project" value="TreeGrafter"/>
</dbReference>
<evidence type="ECO:0000259" key="9">
    <source>
        <dbReference type="PROSITE" id="PS50016"/>
    </source>
</evidence>
<dbReference type="SMART" id="SM00510">
    <property type="entry name" value="TFS2M"/>
    <property type="match status" value="1"/>
</dbReference>
<feature type="domain" description="PHD-type" evidence="9">
    <location>
        <begin position="50"/>
        <end position="100"/>
    </location>
</feature>
<feature type="compositionally biased region" description="Basic and acidic residues" evidence="8">
    <location>
        <begin position="918"/>
        <end position="940"/>
    </location>
</feature>
<dbReference type="OrthoDB" id="436852at2759"/>
<dbReference type="GO" id="GO:0031564">
    <property type="term" value="P:transcription antitermination"/>
    <property type="evidence" value="ECO:0007669"/>
    <property type="project" value="TreeGrafter"/>
</dbReference>
<dbReference type="PROSITE" id="PS51321">
    <property type="entry name" value="TFIIS_CENTRAL"/>
    <property type="match status" value="1"/>
</dbReference>
<comment type="caution">
    <text evidence="11">The sequence shown here is derived from an EMBL/GenBank/DDBJ whole genome shotgun (WGS) entry which is preliminary data.</text>
</comment>
<dbReference type="Pfam" id="PF07500">
    <property type="entry name" value="TFIIS_M"/>
    <property type="match status" value="1"/>
</dbReference>
<accession>A0A5N5QED6</accession>
<dbReference type="Gene3D" id="3.30.40.10">
    <property type="entry name" value="Zinc/RING finger domain, C3HC4 (zinc finger)"/>
    <property type="match status" value="1"/>
</dbReference>
<feature type="region of interest" description="Disordered" evidence="8">
    <location>
        <begin position="152"/>
        <end position="213"/>
    </location>
</feature>
<evidence type="ECO:0000313" key="12">
    <source>
        <dbReference type="Proteomes" id="UP000383932"/>
    </source>
</evidence>
<dbReference type="InterPro" id="IPR019786">
    <property type="entry name" value="Zinc_finger_PHD-type_CS"/>
</dbReference>
<dbReference type="Pfam" id="PF07744">
    <property type="entry name" value="SPOC"/>
    <property type="match status" value="1"/>
</dbReference>
<keyword evidence="4" id="KW-0479">Metal-binding</keyword>
<evidence type="ECO:0000256" key="5">
    <source>
        <dbReference type="ARBA" id="ARBA00022771"/>
    </source>
</evidence>
<dbReference type="GO" id="GO:0008270">
    <property type="term" value="F:zinc ion binding"/>
    <property type="evidence" value="ECO:0007669"/>
    <property type="project" value="UniProtKB-KW"/>
</dbReference>
<feature type="region of interest" description="Disordered" evidence="8">
    <location>
        <begin position="1"/>
        <end position="29"/>
    </location>
</feature>
<dbReference type="Gene3D" id="1.10.472.30">
    <property type="entry name" value="Transcription elongation factor S-II, central domain"/>
    <property type="match status" value="1"/>
</dbReference>
<dbReference type="InterPro" id="IPR011011">
    <property type="entry name" value="Znf_FYVE_PHD"/>
</dbReference>
<keyword evidence="6" id="KW-0862">Zinc</keyword>
<dbReference type="GO" id="GO:0006362">
    <property type="term" value="P:transcription elongation by RNA polymerase I"/>
    <property type="evidence" value="ECO:0007669"/>
    <property type="project" value="TreeGrafter"/>
</dbReference>
<evidence type="ECO:0000256" key="6">
    <source>
        <dbReference type="ARBA" id="ARBA00022833"/>
    </source>
</evidence>
<evidence type="ECO:0000313" key="11">
    <source>
        <dbReference type="EMBL" id="KAB5589831.1"/>
    </source>
</evidence>
<dbReference type="InterPro" id="IPR012921">
    <property type="entry name" value="SPOC_C"/>
</dbReference>
<protein>
    <recommendedName>
        <fullName evidence="3">Transcription factor BYE1</fullName>
    </recommendedName>
</protein>
<dbReference type="PANTHER" id="PTHR11477:SF11">
    <property type="entry name" value="TRANSCRIPTION FACTOR BYE1"/>
    <property type="match status" value="1"/>
</dbReference>
<name>A0A5N5QED6_9AGAM</name>
<dbReference type="InterPro" id="IPR036575">
    <property type="entry name" value="TFIIS_cen_dom_sf"/>
</dbReference>
<dbReference type="GO" id="GO:0000977">
    <property type="term" value="F:RNA polymerase II transcription regulatory region sequence-specific DNA binding"/>
    <property type="evidence" value="ECO:0007669"/>
    <property type="project" value="TreeGrafter"/>
</dbReference>
<evidence type="ECO:0000256" key="7">
    <source>
        <dbReference type="PROSITE-ProRule" id="PRU00146"/>
    </source>
</evidence>
<feature type="compositionally biased region" description="Low complexity" evidence="8">
    <location>
        <begin position="10"/>
        <end position="23"/>
    </location>
</feature>
<keyword evidence="5 7" id="KW-0863">Zinc-finger</keyword>
<comment type="function">
    <text evidence="1">Negative regulator of transcription elongation.</text>
</comment>
<proteinExistence type="inferred from homology"/>
<dbReference type="InterPro" id="IPR001965">
    <property type="entry name" value="Znf_PHD"/>
</dbReference>
<dbReference type="CDD" id="cd21538">
    <property type="entry name" value="SPOC_TFIIS"/>
    <property type="match status" value="1"/>
</dbReference>
<dbReference type="PROSITE" id="PS01359">
    <property type="entry name" value="ZF_PHD_1"/>
    <property type="match status" value="1"/>
</dbReference>